<evidence type="ECO:0000313" key="1">
    <source>
        <dbReference type="EMBL" id="WEK34979.1"/>
    </source>
</evidence>
<reference evidence="1" key="1">
    <citation type="submission" date="2023-03" db="EMBL/GenBank/DDBJ databases">
        <title>Andean soil-derived lignocellulolytic bacterial consortium as a source of novel taxa and putative plastic-active enzymes.</title>
        <authorList>
            <person name="Diaz-Garcia L."/>
            <person name="Chuvochina M."/>
            <person name="Feuerriegel G."/>
            <person name="Bunk B."/>
            <person name="Sproer C."/>
            <person name="Streit W.R."/>
            <person name="Rodriguez L.M."/>
            <person name="Overmann J."/>
            <person name="Jimenez D.J."/>
        </authorList>
    </citation>
    <scope>NUCLEOTIDE SEQUENCE</scope>
    <source>
        <strain evidence="1">MAG 7</strain>
    </source>
</reference>
<organism evidence="1 2">
    <name type="scientific">Candidatus Pseudobacter hemicellulosilyticus</name>
    <dbReference type="NCBI Taxonomy" id="3121375"/>
    <lineage>
        <taxon>Bacteria</taxon>
        <taxon>Pseudomonadati</taxon>
        <taxon>Bacteroidota</taxon>
        <taxon>Chitinophagia</taxon>
        <taxon>Chitinophagales</taxon>
        <taxon>Chitinophagaceae</taxon>
        <taxon>Pseudobacter</taxon>
    </lineage>
</organism>
<evidence type="ECO:0000313" key="2">
    <source>
        <dbReference type="Proteomes" id="UP001220610"/>
    </source>
</evidence>
<name>A0AAJ5WRX5_9BACT</name>
<accession>A0AAJ5WRX5</accession>
<protein>
    <submittedName>
        <fullName evidence="1">Uncharacterized protein</fullName>
    </submittedName>
</protein>
<sequence>MKFLLSILFVLTTLTLFSQQKKETNSYPPVFDSLISHYEYYFGEEQPLQLPVLHNGPTYKLVLGQEALHLSLTDTVLADTQQGYPLSYSVIFRDHIVSLFEPGKFYCYSLTTLSRNADLENKLNTRPFSYHWLLNNQLVARSGEDYYYFATDSTWKPVKHPMIPYSTPKLFEDEMYICYSSCSGEWGGTLYFYNKKNKQTYYTEATCANTVIKKEGKYYVLAHLGHMEGFTTLKMIKRPDLLPQLRKAPGRNDSIKYAGWPGNTIKENTYDSTIIDLMGVQFFSTFTINNRTVYLIHDDCRTFLAEKSGNTYTILHPLFNSALYTHEPVTTEYASAWLVNMDFGRIGKDREIALLLIRNNKITRINWGRLHKF</sequence>
<dbReference type="AlphaFoldDB" id="A0AAJ5WRX5"/>
<proteinExistence type="predicted"/>
<gene>
    <name evidence="1" type="ORF">P0Y53_21025</name>
</gene>
<dbReference type="Proteomes" id="UP001220610">
    <property type="component" value="Chromosome"/>
</dbReference>
<dbReference type="EMBL" id="CP119311">
    <property type="protein sequence ID" value="WEK34979.1"/>
    <property type="molecule type" value="Genomic_DNA"/>
</dbReference>